<feature type="transmembrane region" description="Helical" evidence="8">
    <location>
        <begin position="40"/>
        <end position="60"/>
    </location>
</feature>
<evidence type="ECO:0000256" key="4">
    <source>
        <dbReference type="ARBA" id="ARBA00022989"/>
    </source>
</evidence>
<evidence type="ECO:0000313" key="9">
    <source>
        <dbReference type="EMBL" id="AMT96863.1"/>
    </source>
</evidence>
<reference evidence="9 10" key="1">
    <citation type="submission" date="2016-03" db="EMBL/GenBank/DDBJ databases">
        <title>Genome sequencing of Psychrobacter alimentarius PAMC 27889.</title>
        <authorList>
            <person name="Lee J."/>
            <person name="Kim O.-S."/>
        </authorList>
    </citation>
    <scope>NUCLEOTIDE SEQUENCE [LARGE SCALE GENOMIC DNA]</scope>
    <source>
        <strain evidence="9 10">PAMC 27889</strain>
    </source>
</reference>
<dbReference type="Proteomes" id="UP000076104">
    <property type="component" value="Chromosome"/>
</dbReference>
<evidence type="ECO:0000256" key="2">
    <source>
        <dbReference type="ARBA" id="ARBA00022475"/>
    </source>
</evidence>
<dbReference type="InterPro" id="IPR003810">
    <property type="entry name" value="Mntp/YtaF"/>
</dbReference>
<feature type="transmembrane region" description="Helical" evidence="8">
    <location>
        <begin position="175"/>
        <end position="194"/>
    </location>
</feature>
<evidence type="ECO:0000256" key="8">
    <source>
        <dbReference type="HAMAP-Rule" id="MF_01521"/>
    </source>
</evidence>
<protein>
    <recommendedName>
        <fullName evidence="8">Putative manganese efflux pump MntP</fullName>
    </recommendedName>
</protein>
<evidence type="ECO:0000256" key="6">
    <source>
        <dbReference type="ARBA" id="ARBA00023136"/>
    </source>
</evidence>
<gene>
    <name evidence="8" type="primary">mntP</name>
    <name evidence="9" type="ORF">A3K91_1257</name>
</gene>
<comment type="similarity">
    <text evidence="8">Belongs to the MntP (TC 9.B.29) family.</text>
</comment>
<sequence length="226" mass="24178">MPWCEHLSVGETIDIYTLQVESVGMSWTLYSTEKIKMNPIALLLLAFSMSTDAFSVAISKGASLKNPRFTEALRMGLIFGSIEAVTPIIGWLIGRSATTFIDASFIEAWDHWVAFVILAGLGLHMLYAGLKPSDEEQEAPSQHSFFKLALTAFGTSIDAMAIGVSLAFIEVNIFLAAGLIGLATAIMVTLGVMLGKALGSLIGHKAEAFGGVMLVVIGAWILISHL</sequence>
<evidence type="ECO:0000313" key="10">
    <source>
        <dbReference type="Proteomes" id="UP000076104"/>
    </source>
</evidence>
<proteinExistence type="inferred from homology"/>
<comment type="function">
    <text evidence="8">Probably functions as a manganese efflux pump.</text>
</comment>
<evidence type="ECO:0000256" key="7">
    <source>
        <dbReference type="ARBA" id="ARBA00023211"/>
    </source>
</evidence>
<keyword evidence="2 8" id="KW-1003">Cell membrane</keyword>
<evidence type="ECO:0000256" key="1">
    <source>
        <dbReference type="ARBA" id="ARBA00022448"/>
    </source>
</evidence>
<evidence type="ECO:0000256" key="3">
    <source>
        <dbReference type="ARBA" id="ARBA00022692"/>
    </source>
</evidence>
<dbReference type="HAMAP" id="MF_01521">
    <property type="entry name" value="MntP_pump"/>
    <property type="match status" value="1"/>
</dbReference>
<keyword evidence="1 8" id="KW-0813">Transport</keyword>
<feature type="transmembrane region" description="Helical" evidence="8">
    <location>
        <begin position="112"/>
        <end position="130"/>
    </location>
</feature>
<dbReference type="Pfam" id="PF02659">
    <property type="entry name" value="Mntp"/>
    <property type="match status" value="1"/>
</dbReference>
<name>A0ABM5ZXW0_9GAMM</name>
<dbReference type="PANTHER" id="PTHR35529:SF1">
    <property type="entry name" value="MANGANESE EFFLUX PUMP MNTP-RELATED"/>
    <property type="match status" value="1"/>
</dbReference>
<keyword evidence="5 8" id="KW-0406">Ion transport</keyword>
<evidence type="ECO:0000256" key="5">
    <source>
        <dbReference type="ARBA" id="ARBA00023065"/>
    </source>
</evidence>
<feature type="transmembrane region" description="Helical" evidence="8">
    <location>
        <begin position="72"/>
        <end position="92"/>
    </location>
</feature>
<feature type="transmembrane region" description="Helical" evidence="8">
    <location>
        <begin position="150"/>
        <end position="169"/>
    </location>
</feature>
<feature type="transmembrane region" description="Helical" evidence="8">
    <location>
        <begin position="206"/>
        <end position="223"/>
    </location>
</feature>
<keyword evidence="10" id="KW-1185">Reference proteome</keyword>
<organism evidence="9 10">
    <name type="scientific">Psychrobacter alimentarius</name>
    <dbReference type="NCBI Taxonomy" id="261164"/>
    <lineage>
        <taxon>Bacteria</taxon>
        <taxon>Pseudomonadati</taxon>
        <taxon>Pseudomonadota</taxon>
        <taxon>Gammaproteobacteria</taxon>
        <taxon>Moraxellales</taxon>
        <taxon>Moraxellaceae</taxon>
        <taxon>Psychrobacter</taxon>
    </lineage>
</organism>
<keyword evidence="3 8" id="KW-0812">Transmembrane</keyword>
<keyword evidence="6 8" id="KW-0472">Membrane</keyword>
<keyword evidence="7 8" id="KW-0464">Manganese</keyword>
<dbReference type="EMBL" id="CP014945">
    <property type="protein sequence ID" value="AMT96863.1"/>
    <property type="molecule type" value="Genomic_DNA"/>
</dbReference>
<dbReference type="PANTHER" id="PTHR35529">
    <property type="entry name" value="MANGANESE EFFLUX PUMP MNTP-RELATED"/>
    <property type="match status" value="1"/>
</dbReference>
<dbReference type="InterPro" id="IPR022929">
    <property type="entry name" value="Put_MntP"/>
</dbReference>
<keyword evidence="4 8" id="KW-1133">Transmembrane helix</keyword>
<comment type="subcellular location">
    <subcellularLocation>
        <location evidence="8">Cell membrane</location>
        <topology evidence="8">Multi-pass membrane protein</topology>
    </subcellularLocation>
</comment>
<accession>A0ABM5ZXW0</accession>